<dbReference type="PANTHER" id="PTHR46618:SF1">
    <property type="entry name" value="ARMADILLO REPEAT-CONTAINING PROTEIN 3"/>
    <property type="match status" value="1"/>
</dbReference>
<dbReference type="AlphaFoldDB" id="A0A7K9EN26"/>
<organism evidence="4 5">
    <name type="scientific">Baryphthengus martii</name>
    <name type="common">Rufous motmot</name>
    <dbReference type="NCBI Taxonomy" id="176943"/>
    <lineage>
        <taxon>Eukaryota</taxon>
        <taxon>Metazoa</taxon>
        <taxon>Chordata</taxon>
        <taxon>Craniata</taxon>
        <taxon>Vertebrata</taxon>
        <taxon>Euteleostomi</taxon>
        <taxon>Archelosauria</taxon>
        <taxon>Archosauria</taxon>
        <taxon>Dinosauria</taxon>
        <taxon>Saurischia</taxon>
        <taxon>Theropoda</taxon>
        <taxon>Coelurosauria</taxon>
        <taxon>Aves</taxon>
        <taxon>Neognathae</taxon>
        <taxon>Neoaves</taxon>
        <taxon>Telluraves</taxon>
        <taxon>Coraciimorphae</taxon>
        <taxon>Coraciiformes</taxon>
        <taxon>Momotidae</taxon>
        <taxon>Baryphthengus</taxon>
    </lineage>
</organism>
<protein>
    <submittedName>
        <fullName evidence="4">ARMC3 protein</fullName>
    </submittedName>
</protein>
<dbReference type="Gene3D" id="1.25.10.10">
    <property type="entry name" value="Leucine-rich Repeat Variant"/>
    <property type="match status" value="3"/>
</dbReference>
<dbReference type="PANTHER" id="PTHR46618">
    <property type="entry name" value="ARMADILLO REPEAT-CONTAINING PROTEIN 3"/>
    <property type="match status" value="1"/>
</dbReference>
<evidence type="ECO:0000313" key="5">
    <source>
        <dbReference type="Proteomes" id="UP000578343"/>
    </source>
</evidence>
<evidence type="ECO:0000259" key="3">
    <source>
        <dbReference type="Pfam" id="PF14381"/>
    </source>
</evidence>
<sequence>ESKTAATVVLMLSSPEEEVLAKACDALYKFASKGDENKVTLLGLGAVEHLYKLISHEDPVVRRNAIMVFGIMASNPDVKKLLRELDVTNSLISQLAPEEDVVIHEFATLCLAHMAVEYTTKERIFEQGGLEPLLRLLGSPDPDVKKNSLECIYLLVQDFQSRAAVRALNIIPPLLELLKSEYPLIQLLTLKTLEVISKDRETGIILGENKGLDCLLKILENNEFSDLHVEALAVLGNCLEYVHTLQLIQKTRVLRKLLSFVGFSTVPDIQKNAAKAIAKAAYDSENRKILHDEEVEKCLIKLLEVDNDGVKVAASQAISAMCENLASKHAVGLQGIPQLVQLLSSDNEEVKEAAVTALANLTAASPSNASAVAEAAGIEPLVNTLSAQRDGAIANAAAVLTSLAMQEPFRVNIQSCGVMRALAEPLRSTNSQVQSKAAFAVAAFGCDADARTELRNAGGLGPLVELLNSKNEEVRRNACWAVMVCASDELTAVELCTLGALNILEEINLSTGRKNNFSEAALEKLLDNNLPQKYSQTGYLSSSNIITDGFYDCGQIKPGVKFLSLEELSTQELTDRRATIFINAKPQEKTHSRIIDHFAQSQAALQSLETFSNKIMCLLKCEMRIPVGSWVLMLFVLITQKGKKEEEKSKEVIQITSEVQDGINLENSHWLPPPDFILLDYIKNASKTILRLTTTREQIVALAQFVADKMGGPIERDKLHNFSWELHISEIEFELKCNVVPIGKVKKGTFYHRALLFKVIADRIGIGCSLVRGKYDRAWNEVKLVDDSPQGIARLLLPPQEYIVDLMFEPGFLLKQGSAEADQYKYI</sequence>
<dbReference type="SUPFAM" id="SSF48371">
    <property type="entry name" value="ARM repeat"/>
    <property type="match status" value="1"/>
</dbReference>
<dbReference type="InterPro" id="IPR055164">
    <property type="entry name" value="EDR1/CTR1/ARMC3-like_pept-like"/>
</dbReference>
<dbReference type="InterPro" id="IPR016024">
    <property type="entry name" value="ARM-type_fold"/>
</dbReference>
<gene>
    <name evidence="4" type="primary">Armc3</name>
    <name evidence="4" type="ORF">BARMAR_R02200</name>
</gene>
<name>A0A7K9EN26_BARMA</name>
<dbReference type="OrthoDB" id="7537227at2759"/>
<evidence type="ECO:0000256" key="2">
    <source>
        <dbReference type="PROSITE-ProRule" id="PRU00259"/>
    </source>
</evidence>
<comment type="caution">
    <text evidence="4">The sequence shown here is derived from an EMBL/GenBank/DDBJ whole genome shotgun (WGS) entry which is preliminary data.</text>
</comment>
<dbReference type="InterPro" id="IPR052441">
    <property type="entry name" value="Armadillo-Ser/Thr_Kinase"/>
</dbReference>
<dbReference type="Proteomes" id="UP000578343">
    <property type="component" value="Unassembled WGS sequence"/>
</dbReference>
<evidence type="ECO:0000313" key="4">
    <source>
        <dbReference type="EMBL" id="NXG77979.1"/>
    </source>
</evidence>
<reference evidence="4 5" key="1">
    <citation type="submission" date="2019-09" db="EMBL/GenBank/DDBJ databases">
        <title>Bird 10,000 Genomes (B10K) Project - Family phase.</title>
        <authorList>
            <person name="Zhang G."/>
        </authorList>
    </citation>
    <scope>NUCLEOTIDE SEQUENCE [LARGE SCALE GENOMIC DNA]</scope>
    <source>
        <strain evidence="4">B10K-DU-001-21</strain>
        <tissue evidence="4">Muscle</tissue>
    </source>
</reference>
<feature type="repeat" description="ARM" evidence="2">
    <location>
        <begin position="334"/>
        <end position="376"/>
    </location>
</feature>
<feature type="non-terminal residue" evidence="4">
    <location>
        <position position="827"/>
    </location>
</feature>
<dbReference type="PROSITE" id="PS50176">
    <property type="entry name" value="ARM_REPEAT"/>
    <property type="match status" value="1"/>
</dbReference>
<evidence type="ECO:0000256" key="1">
    <source>
        <dbReference type="ARBA" id="ARBA00022737"/>
    </source>
</evidence>
<dbReference type="SMART" id="SM00185">
    <property type="entry name" value="ARM"/>
    <property type="match status" value="10"/>
</dbReference>
<dbReference type="InterPro" id="IPR000225">
    <property type="entry name" value="Armadillo"/>
</dbReference>
<feature type="non-terminal residue" evidence="4">
    <location>
        <position position="1"/>
    </location>
</feature>
<feature type="domain" description="EDR1/CTR1/ARMC3-like peptidase-like" evidence="3">
    <location>
        <begin position="679"/>
        <end position="813"/>
    </location>
</feature>
<keyword evidence="5" id="KW-1185">Reference proteome</keyword>
<keyword evidence="1" id="KW-0677">Repeat</keyword>
<dbReference type="Pfam" id="PF00514">
    <property type="entry name" value="Arm"/>
    <property type="match status" value="3"/>
</dbReference>
<dbReference type="InterPro" id="IPR011989">
    <property type="entry name" value="ARM-like"/>
</dbReference>
<dbReference type="EMBL" id="VWZK01016884">
    <property type="protein sequence ID" value="NXG77979.1"/>
    <property type="molecule type" value="Genomic_DNA"/>
</dbReference>
<dbReference type="Pfam" id="PF14381">
    <property type="entry name" value="EDR1_CTR1_ARMC3_pept"/>
    <property type="match status" value="1"/>
</dbReference>
<accession>A0A7K9EN26</accession>
<proteinExistence type="predicted"/>